<evidence type="ECO:0000313" key="7">
    <source>
        <dbReference type="EMBL" id="MBW8639824.1"/>
    </source>
</evidence>
<dbReference type="InterPro" id="IPR036271">
    <property type="entry name" value="Tet_transcr_reg_TetR-rel_C_sf"/>
</dbReference>
<dbReference type="PANTHER" id="PTHR30055:SF175">
    <property type="entry name" value="HTH-TYPE TRANSCRIPTIONAL REPRESSOR KSTR2"/>
    <property type="match status" value="1"/>
</dbReference>
<evidence type="ECO:0000256" key="3">
    <source>
        <dbReference type="ARBA" id="ARBA00023125"/>
    </source>
</evidence>
<keyword evidence="8" id="KW-1185">Reference proteome</keyword>
<evidence type="ECO:0000256" key="4">
    <source>
        <dbReference type="ARBA" id="ARBA00023163"/>
    </source>
</evidence>
<reference evidence="7" key="1">
    <citation type="submission" date="2021-08" db="EMBL/GenBank/DDBJ databases">
        <title>Hoeflea bacterium WL0058 sp. nov., isolated from the sediment.</title>
        <authorList>
            <person name="Wang L."/>
            <person name="Zhang D."/>
        </authorList>
    </citation>
    <scope>NUCLEOTIDE SEQUENCE</scope>
    <source>
        <strain evidence="7">WL0058</strain>
    </source>
</reference>
<dbReference type="EMBL" id="JAICBX010000004">
    <property type="protein sequence ID" value="MBW8639824.1"/>
    <property type="molecule type" value="Genomic_DNA"/>
</dbReference>
<dbReference type="AlphaFoldDB" id="A0AAE2ZPV4"/>
<dbReference type="RefSeq" id="WP_220230526.1">
    <property type="nucleotide sequence ID" value="NZ_JAICBX010000004.1"/>
</dbReference>
<dbReference type="SUPFAM" id="SSF46689">
    <property type="entry name" value="Homeodomain-like"/>
    <property type="match status" value="1"/>
</dbReference>
<dbReference type="GO" id="GO:0003700">
    <property type="term" value="F:DNA-binding transcription factor activity"/>
    <property type="evidence" value="ECO:0007669"/>
    <property type="project" value="TreeGrafter"/>
</dbReference>
<dbReference type="SUPFAM" id="SSF48498">
    <property type="entry name" value="Tetracyclin repressor-like, C-terminal domain"/>
    <property type="match status" value="1"/>
</dbReference>
<dbReference type="PANTHER" id="PTHR30055">
    <property type="entry name" value="HTH-TYPE TRANSCRIPTIONAL REGULATOR RUTR"/>
    <property type="match status" value="1"/>
</dbReference>
<accession>A0AAE2ZPV4</accession>
<gene>
    <name evidence="7" type="ORF">K1W69_21700</name>
</gene>
<feature type="DNA-binding region" description="H-T-H motif" evidence="5">
    <location>
        <begin position="156"/>
        <end position="175"/>
    </location>
</feature>
<dbReference type="Pfam" id="PF17932">
    <property type="entry name" value="TetR_C_24"/>
    <property type="match status" value="1"/>
</dbReference>
<keyword evidence="3 5" id="KW-0238">DNA-binding</keyword>
<evidence type="ECO:0000256" key="5">
    <source>
        <dbReference type="PROSITE-ProRule" id="PRU00335"/>
    </source>
</evidence>
<dbReference type="Gene3D" id="1.10.10.60">
    <property type="entry name" value="Homeodomain-like"/>
    <property type="match status" value="1"/>
</dbReference>
<evidence type="ECO:0000256" key="2">
    <source>
        <dbReference type="ARBA" id="ARBA00023015"/>
    </source>
</evidence>
<sequence length="325" mass="35948">MNLLSTAGTRIKQTYRVSDYQSSETIMTSTIVACAEDLVSTAECMHGFAVLDFVLHNSCVATSEQFDITARLMDRRGSVATWELHAETRDARQIARMSVSMTSDDEPAVKILKVSEPEEAPASAPAAEKAAPGDKRELIAEAACRVMAKKGFAASTMREIAREASMHVPTMYQYVRSKEEVLELIYHHLCQRIRISTRPVFEAQLPPTEKLKAVINCLIHVNGSVRKGSGVMNRELKSLSPSARRRVLDDYAEIVDKIANIISEGIAIGEFRPTNKLIAANFIDSMCDIWVLRPFAMQGVCEQDYIDQVVDFTLSGLVDTASAAR</sequence>
<comment type="caution">
    <text evidence="7">The sequence shown here is derived from an EMBL/GenBank/DDBJ whole genome shotgun (WGS) entry which is preliminary data.</text>
</comment>
<dbReference type="Pfam" id="PF00440">
    <property type="entry name" value="TetR_N"/>
    <property type="match status" value="1"/>
</dbReference>
<name>A0AAE2ZPV4_9HYPH</name>
<dbReference type="GO" id="GO:0000976">
    <property type="term" value="F:transcription cis-regulatory region binding"/>
    <property type="evidence" value="ECO:0007669"/>
    <property type="project" value="TreeGrafter"/>
</dbReference>
<dbReference type="Proteomes" id="UP001196509">
    <property type="component" value="Unassembled WGS sequence"/>
</dbReference>
<keyword evidence="2" id="KW-0805">Transcription regulation</keyword>
<keyword evidence="1" id="KW-0678">Repressor</keyword>
<keyword evidence="4" id="KW-0804">Transcription</keyword>
<dbReference type="PRINTS" id="PR00455">
    <property type="entry name" value="HTHTETR"/>
</dbReference>
<dbReference type="InterPro" id="IPR001647">
    <property type="entry name" value="HTH_TetR"/>
</dbReference>
<dbReference type="Gene3D" id="1.10.357.10">
    <property type="entry name" value="Tetracycline Repressor, domain 2"/>
    <property type="match status" value="1"/>
</dbReference>
<evidence type="ECO:0000259" key="6">
    <source>
        <dbReference type="PROSITE" id="PS50977"/>
    </source>
</evidence>
<dbReference type="PROSITE" id="PS50977">
    <property type="entry name" value="HTH_TETR_2"/>
    <property type="match status" value="1"/>
</dbReference>
<proteinExistence type="predicted"/>
<organism evidence="7 8">
    <name type="scientific">Flavimaribacter sediminis</name>
    <dbReference type="NCBI Taxonomy" id="2865987"/>
    <lineage>
        <taxon>Bacteria</taxon>
        <taxon>Pseudomonadati</taxon>
        <taxon>Pseudomonadota</taxon>
        <taxon>Alphaproteobacteria</taxon>
        <taxon>Hyphomicrobiales</taxon>
        <taxon>Rhizobiaceae</taxon>
        <taxon>Flavimaribacter</taxon>
    </lineage>
</organism>
<evidence type="ECO:0000256" key="1">
    <source>
        <dbReference type="ARBA" id="ARBA00022491"/>
    </source>
</evidence>
<feature type="domain" description="HTH tetR-type" evidence="6">
    <location>
        <begin position="133"/>
        <end position="193"/>
    </location>
</feature>
<dbReference type="InterPro" id="IPR041490">
    <property type="entry name" value="KstR2_TetR_C"/>
</dbReference>
<dbReference type="InterPro" id="IPR009057">
    <property type="entry name" value="Homeodomain-like_sf"/>
</dbReference>
<evidence type="ECO:0000313" key="8">
    <source>
        <dbReference type="Proteomes" id="UP001196509"/>
    </source>
</evidence>
<dbReference type="InterPro" id="IPR050109">
    <property type="entry name" value="HTH-type_TetR-like_transc_reg"/>
</dbReference>
<protein>
    <submittedName>
        <fullName evidence="7">TetR/AcrR family transcriptional regulator</fullName>
    </submittedName>
</protein>